<dbReference type="Gene3D" id="3.30.530.20">
    <property type="match status" value="1"/>
</dbReference>
<keyword evidence="4" id="KW-1185">Reference proteome</keyword>
<dbReference type="AlphaFoldDB" id="A0A975FN30"/>
<dbReference type="InterPro" id="IPR013538">
    <property type="entry name" value="ASHA1/2-like_C"/>
</dbReference>
<name>A0A975FN30_9MICO</name>
<accession>A0A975FN30</accession>
<comment type="similarity">
    <text evidence="1">Belongs to the AHA1 family.</text>
</comment>
<feature type="domain" description="Activator of Hsp90 ATPase homologue 1/2-like C-terminal" evidence="2">
    <location>
        <begin position="13"/>
        <end position="151"/>
    </location>
</feature>
<evidence type="ECO:0000259" key="2">
    <source>
        <dbReference type="Pfam" id="PF08327"/>
    </source>
</evidence>
<protein>
    <submittedName>
        <fullName evidence="3">SRPBCC domain-containing protein</fullName>
    </submittedName>
</protein>
<sequence>MARTDRASLLIHADPELLFEALTTPEALLAWLPPAGMHGRFEHVDLREGGSYRLILSYEDAAGAPGKTTDDSDASDVRIVRIVPGRLVEQEIVFDAEDPAFQGTMRMTWTVDPADGGAEVQIEARGVPDGVLARDHAAGLTSSLANLAAYLDRR</sequence>
<dbReference type="Proteomes" id="UP000671914">
    <property type="component" value="Chromosome"/>
</dbReference>
<dbReference type="Pfam" id="PF08327">
    <property type="entry name" value="AHSA1"/>
    <property type="match status" value="1"/>
</dbReference>
<gene>
    <name evidence="3" type="ORF">G127AT_00060</name>
</gene>
<reference evidence="3" key="1">
    <citation type="submission" date="2021-03" db="EMBL/GenBank/DDBJ databases">
        <title>Agromyces archimandritus sp. nov., isolated from the cockroach Archimandrita tessellata.</title>
        <authorList>
            <person name="Guzman J."/>
            <person name="Ortuzar M."/>
            <person name="Poehlein A."/>
            <person name="Daniel R."/>
            <person name="Trujillo M."/>
            <person name="Vilcinskas A."/>
        </authorList>
    </citation>
    <scope>NUCLEOTIDE SEQUENCE</scope>
    <source>
        <strain evidence="3">G127AT</strain>
    </source>
</reference>
<dbReference type="EMBL" id="CP071696">
    <property type="protein sequence ID" value="QTX04712.1"/>
    <property type="molecule type" value="Genomic_DNA"/>
</dbReference>
<proteinExistence type="inferred from homology"/>
<evidence type="ECO:0000256" key="1">
    <source>
        <dbReference type="ARBA" id="ARBA00006817"/>
    </source>
</evidence>
<dbReference type="KEGG" id="aarc:G127AT_00060"/>
<evidence type="ECO:0000313" key="4">
    <source>
        <dbReference type="Proteomes" id="UP000671914"/>
    </source>
</evidence>
<dbReference type="SUPFAM" id="SSF55961">
    <property type="entry name" value="Bet v1-like"/>
    <property type="match status" value="1"/>
</dbReference>
<dbReference type="InterPro" id="IPR023393">
    <property type="entry name" value="START-like_dom_sf"/>
</dbReference>
<evidence type="ECO:0000313" key="3">
    <source>
        <dbReference type="EMBL" id="QTX04712.1"/>
    </source>
</evidence>
<organism evidence="3 4">
    <name type="scientific">Agromyces archimandritae</name>
    <dbReference type="NCBI Taxonomy" id="2781962"/>
    <lineage>
        <taxon>Bacteria</taxon>
        <taxon>Bacillati</taxon>
        <taxon>Actinomycetota</taxon>
        <taxon>Actinomycetes</taxon>
        <taxon>Micrococcales</taxon>
        <taxon>Microbacteriaceae</taxon>
        <taxon>Agromyces</taxon>
    </lineage>
</organism>
<dbReference type="RefSeq" id="WP_210898579.1">
    <property type="nucleotide sequence ID" value="NZ_CP071696.1"/>
</dbReference>